<evidence type="ECO:0000256" key="1">
    <source>
        <dbReference type="ARBA" id="ARBA00023224"/>
    </source>
</evidence>
<dbReference type="Proteomes" id="UP000595197">
    <property type="component" value="Chromosome"/>
</dbReference>
<evidence type="ECO:0000256" key="5">
    <source>
        <dbReference type="SAM" id="Phobius"/>
    </source>
</evidence>
<dbReference type="Pfam" id="PF07238">
    <property type="entry name" value="PilZ"/>
    <property type="match status" value="1"/>
</dbReference>
<dbReference type="Gene3D" id="6.10.340.10">
    <property type="match status" value="1"/>
</dbReference>
<feature type="coiled-coil region" evidence="4">
    <location>
        <begin position="395"/>
        <end position="429"/>
    </location>
</feature>
<gene>
    <name evidence="8" type="ORF">IGS68_13040</name>
</gene>
<keyword evidence="5" id="KW-0472">Membrane</keyword>
<dbReference type="SMART" id="SM00304">
    <property type="entry name" value="HAMP"/>
    <property type="match status" value="1"/>
</dbReference>
<keyword evidence="9" id="KW-1185">Reference proteome</keyword>
<dbReference type="Pfam" id="PF00015">
    <property type="entry name" value="MCPsignal"/>
    <property type="match status" value="1"/>
</dbReference>
<dbReference type="SUPFAM" id="SSF141371">
    <property type="entry name" value="PilZ domain-like"/>
    <property type="match status" value="1"/>
</dbReference>
<dbReference type="SMART" id="SM00283">
    <property type="entry name" value="MA"/>
    <property type="match status" value="1"/>
</dbReference>
<dbReference type="Pfam" id="PF00672">
    <property type="entry name" value="HAMP"/>
    <property type="match status" value="1"/>
</dbReference>
<dbReference type="Gene3D" id="1.10.287.950">
    <property type="entry name" value="Methyl-accepting chemotaxis protein"/>
    <property type="match status" value="1"/>
</dbReference>
<accession>A0ABX7BCD2</accession>
<evidence type="ECO:0000313" key="9">
    <source>
        <dbReference type="Proteomes" id="UP000595197"/>
    </source>
</evidence>
<proteinExistence type="inferred from homology"/>
<dbReference type="InterPro" id="IPR004089">
    <property type="entry name" value="MCPsignal_dom"/>
</dbReference>
<dbReference type="PRINTS" id="PR00260">
    <property type="entry name" value="CHEMTRNSDUCR"/>
</dbReference>
<feature type="domain" description="HAMP" evidence="7">
    <location>
        <begin position="301"/>
        <end position="354"/>
    </location>
</feature>
<dbReference type="InterPro" id="IPR009875">
    <property type="entry name" value="PilZ_domain"/>
</dbReference>
<keyword evidence="5" id="KW-0812">Transmembrane</keyword>
<dbReference type="SUPFAM" id="SSF58104">
    <property type="entry name" value="Methyl-accepting chemotaxis protein (MCP) signaling domain"/>
    <property type="match status" value="1"/>
</dbReference>
<dbReference type="InterPro" id="IPR004090">
    <property type="entry name" value="Chemotax_Me-accpt_rcpt"/>
</dbReference>
<evidence type="ECO:0000256" key="3">
    <source>
        <dbReference type="PROSITE-ProRule" id="PRU00284"/>
    </source>
</evidence>
<evidence type="ECO:0000256" key="2">
    <source>
        <dbReference type="ARBA" id="ARBA00029447"/>
    </source>
</evidence>
<dbReference type="InterPro" id="IPR003660">
    <property type="entry name" value="HAMP_dom"/>
</dbReference>
<organism evidence="8 9">
    <name type="scientific">Skermanella cutis</name>
    <dbReference type="NCBI Taxonomy" id="2775420"/>
    <lineage>
        <taxon>Bacteria</taxon>
        <taxon>Pseudomonadati</taxon>
        <taxon>Pseudomonadota</taxon>
        <taxon>Alphaproteobacteria</taxon>
        <taxon>Rhodospirillales</taxon>
        <taxon>Azospirillaceae</taxon>
        <taxon>Skermanella</taxon>
    </lineage>
</organism>
<feature type="coiled-coil region" evidence="4">
    <location>
        <begin position="338"/>
        <end position="370"/>
    </location>
</feature>
<dbReference type="RefSeq" id="WP_201080609.1">
    <property type="nucleotide sequence ID" value="NZ_CP067420.1"/>
</dbReference>
<dbReference type="CDD" id="cd06225">
    <property type="entry name" value="HAMP"/>
    <property type="match status" value="1"/>
</dbReference>
<dbReference type="Gene3D" id="2.40.10.220">
    <property type="entry name" value="predicted glycosyltransferase like domains"/>
    <property type="match status" value="1"/>
</dbReference>
<dbReference type="EMBL" id="CP067420">
    <property type="protein sequence ID" value="QQP92065.1"/>
    <property type="molecule type" value="Genomic_DNA"/>
</dbReference>
<name>A0ABX7BCD2_9PROT</name>
<feature type="domain" description="Methyl-accepting transducer" evidence="6">
    <location>
        <begin position="394"/>
        <end position="630"/>
    </location>
</feature>
<evidence type="ECO:0000259" key="6">
    <source>
        <dbReference type="PROSITE" id="PS50111"/>
    </source>
</evidence>
<evidence type="ECO:0000256" key="4">
    <source>
        <dbReference type="SAM" id="Coils"/>
    </source>
</evidence>
<dbReference type="PANTHER" id="PTHR32089">
    <property type="entry name" value="METHYL-ACCEPTING CHEMOTAXIS PROTEIN MCPB"/>
    <property type="match status" value="1"/>
</dbReference>
<keyword evidence="4" id="KW-0175">Coiled coil</keyword>
<dbReference type="PROSITE" id="PS50885">
    <property type="entry name" value="HAMP"/>
    <property type="match status" value="1"/>
</dbReference>
<evidence type="ECO:0000313" key="8">
    <source>
        <dbReference type="EMBL" id="QQP92065.1"/>
    </source>
</evidence>
<dbReference type="PANTHER" id="PTHR32089:SF112">
    <property type="entry name" value="LYSOZYME-LIKE PROTEIN-RELATED"/>
    <property type="match status" value="1"/>
</dbReference>
<evidence type="ECO:0000259" key="7">
    <source>
        <dbReference type="PROSITE" id="PS50885"/>
    </source>
</evidence>
<keyword evidence="5" id="KW-1133">Transmembrane helix</keyword>
<reference evidence="8" key="1">
    <citation type="submission" date="2021-02" db="EMBL/GenBank/DDBJ databases">
        <title>Skermanella TT6 skin isolate.</title>
        <authorList>
            <person name="Lee K."/>
            <person name="Ganzorig M."/>
        </authorList>
    </citation>
    <scope>NUCLEOTIDE SEQUENCE</scope>
    <source>
        <strain evidence="8">TT6</strain>
    </source>
</reference>
<dbReference type="SUPFAM" id="SSF158472">
    <property type="entry name" value="HAMP domain-like"/>
    <property type="match status" value="1"/>
</dbReference>
<comment type="similarity">
    <text evidence="2">Belongs to the methyl-accepting chemotaxis (MCP) protein family.</text>
</comment>
<sequence length="745" mass="77516">MSHSLGIAQRLAIAALLFLAPVGFVLAALVGNQNTTIRFSEKELTGTFQLREVAAVHKDLALASLRGGKPADGSIAALEAAERSFGEGMESVELTRAAVAAVRSSAAGGNGLDEARAALRALTARVGDKSNLILDPDLDSFYVMDLMLVKLPEALDRIVAMVTLARLTFADGTLDPEERVAFYVELGGLKTVTDGLGSSLASAYSGSADGSVKAALDGPASALIGDLTALLASIERGAPEPAAVEALVAKWNSFYQAASSDLERLLDARIGGFRSSQFWTLLITALLFGGAALAVLLVVRRGVLAPLLGLTQAMQRLAEGDLDCAIPGIGRSDEVGAMASATAVFRDAARRNRELEAEQARQQANRARRQDALEALTHDFQAAISGQLRAVAAAATQLQATAGSLNAEAERASEQALQAAENADAAARNAELVSAAADELAGASSEIGVQVERTTLTTRAAVEQAGRAESTTRELTSVAAGVTQIVQFIQDIASQTNLLALNATIEAARAGEAGKGFAVVAGEVKNLATQTSKATEEVTARVNAVVDSANGVAGLIGEISRTIGAIDESSGMIAAAVTEQDASTSEISRNVKEAADKSLHASGSIGMVKDTTDFTRAAATELLSAASELSLQAETLRGEVDQFLSAMASAGERRTYERRPHDAPITVIMGSQSITGRMVDISSGGAAVRVDGSWPIGTALTLVFAGHRIAGRLVEEHDGLVRIQFRFDAETRAQVERLFEKELAA</sequence>
<feature type="transmembrane region" description="Helical" evidence="5">
    <location>
        <begin position="278"/>
        <end position="299"/>
    </location>
</feature>
<protein>
    <submittedName>
        <fullName evidence="8">HAMP domain-containing protein</fullName>
    </submittedName>
</protein>
<keyword evidence="1 3" id="KW-0807">Transducer</keyword>
<dbReference type="PROSITE" id="PS50111">
    <property type="entry name" value="CHEMOTAXIS_TRANSDUC_2"/>
    <property type="match status" value="1"/>
</dbReference>